<evidence type="ECO:0000256" key="2">
    <source>
        <dbReference type="SAM" id="Phobius"/>
    </source>
</evidence>
<dbReference type="Proteomes" id="UP001385951">
    <property type="component" value="Unassembled WGS sequence"/>
</dbReference>
<proteinExistence type="predicted"/>
<feature type="transmembrane region" description="Helical" evidence="2">
    <location>
        <begin position="120"/>
        <end position="147"/>
    </location>
</feature>
<keyword evidence="2" id="KW-0472">Membrane</keyword>
<dbReference type="AlphaFoldDB" id="A0AAW0GJD3"/>
<dbReference type="PANTHER" id="PTHR40465">
    <property type="entry name" value="CHROMOSOME 1, WHOLE GENOME SHOTGUN SEQUENCE"/>
    <property type="match status" value="1"/>
</dbReference>
<keyword evidence="5" id="KW-1185">Reference proteome</keyword>
<protein>
    <recommendedName>
        <fullName evidence="3">DUF6534 domain-containing protein</fullName>
    </recommendedName>
</protein>
<dbReference type="InterPro" id="IPR045339">
    <property type="entry name" value="DUF6534"/>
</dbReference>
<feature type="transmembrane region" description="Helical" evidence="2">
    <location>
        <begin position="20"/>
        <end position="38"/>
    </location>
</feature>
<feature type="region of interest" description="Disordered" evidence="1">
    <location>
        <begin position="223"/>
        <end position="244"/>
    </location>
</feature>
<keyword evidence="2" id="KW-1133">Transmembrane helix</keyword>
<feature type="compositionally biased region" description="Basic and acidic residues" evidence="1">
    <location>
        <begin position="230"/>
        <end position="244"/>
    </location>
</feature>
<feature type="transmembrane region" description="Helical" evidence="2">
    <location>
        <begin position="50"/>
        <end position="70"/>
    </location>
</feature>
<sequence>MRLSQLLKGESDTLRSSSRILIIIVPIRFFIRRIWILSNHSYILTVGTSILLAARIGCHTAAAVFALLAGTWSKFQASAGPNITVEVSNAVSAAVDGIIATSMIYYLYRGQTGQERTDGIVRWLMTYAINSGAIMMVVSLAIAITYVKVKESLLFLGLVMIVSKLYANSLLGTLNARSILRNKTARGGIAGSNAIELSKFQGSSGQVRPIEIYREKTQVTDAVAPFEDPEERRSREKQRGFNPV</sequence>
<evidence type="ECO:0000256" key="1">
    <source>
        <dbReference type="SAM" id="MobiDB-lite"/>
    </source>
</evidence>
<dbReference type="Pfam" id="PF20152">
    <property type="entry name" value="DUF6534"/>
    <property type="match status" value="1"/>
</dbReference>
<reference evidence="4 5" key="1">
    <citation type="submission" date="2022-09" db="EMBL/GenBank/DDBJ databases">
        <authorList>
            <person name="Palmer J.M."/>
        </authorList>
    </citation>
    <scope>NUCLEOTIDE SEQUENCE [LARGE SCALE GENOMIC DNA]</scope>
    <source>
        <strain evidence="4 5">DSM 7382</strain>
    </source>
</reference>
<name>A0AAW0GJD3_9APHY</name>
<keyword evidence="2" id="KW-0812">Transmembrane</keyword>
<evidence type="ECO:0000259" key="3">
    <source>
        <dbReference type="Pfam" id="PF20152"/>
    </source>
</evidence>
<evidence type="ECO:0000313" key="4">
    <source>
        <dbReference type="EMBL" id="KAK7689140.1"/>
    </source>
</evidence>
<organism evidence="4 5">
    <name type="scientific">Cerrena zonata</name>
    <dbReference type="NCBI Taxonomy" id="2478898"/>
    <lineage>
        <taxon>Eukaryota</taxon>
        <taxon>Fungi</taxon>
        <taxon>Dikarya</taxon>
        <taxon>Basidiomycota</taxon>
        <taxon>Agaricomycotina</taxon>
        <taxon>Agaricomycetes</taxon>
        <taxon>Polyporales</taxon>
        <taxon>Cerrenaceae</taxon>
        <taxon>Cerrena</taxon>
    </lineage>
</organism>
<feature type="domain" description="DUF6534" evidence="3">
    <location>
        <begin position="92"/>
        <end position="178"/>
    </location>
</feature>
<evidence type="ECO:0000313" key="5">
    <source>
        <dbReference type="Proteomes" id="UP001385951"/>
    </source>
</evidence>
<dbReference type="PANTHER" id="PTHR40465:SF1">
    <property type="entry name" value="DUF6534 DOMAIN-CONTAINING PROTEIN"/>
    <property type="match status" value="1"/>
</dbReference>
<feature type="transmembrane region" description="Helical" evidence="2">
    <location>
        <begin position="90"/>
        <end position="108"/>
    </location>
</feature>
<accession>A0AAW0GJD3</accession>
<gene>
    <name evidence="4" type="ORF">QCA50_007831</name>
</gene>
<dbReference type="EMBL" id="JASBNA010000009">
    <property type="protein sequence ID" value="KAK7689140.1"/>
    <property type="molecule type" value="Genomic_DNA"/>
</dbReference>
<feature type="transmembrane region" description="Helical" evidence="2">
    <location>
        <begin position="153"/>
        <end position="174"/>
    </location>
</feature>
<comment type="caution">
    <text evidence="4">The sequence shown here is derived from an EMBL/GenBank/DDBJ whole genome shotgun (WGS) entry which is preliminary data.</text>
</comment>